<reference evidence="2 3" key="1">
    <citation type="submission" date="2020-07" db="EMBL/GenBank/DDBJ databases">
        <title>Sequencing the genomes of 1000 actinobacteria strains.</title>
        <authorList>
            <person name="Klenk H.-P."/>
        </authorList>
    </citation>
    <scope>NUCLEOTIDE SEQUENCE [LARGE SCALE GENOMIC DNA]</scope>
    <source>
        <strain evidence="2 3">DSM 18448</strain>
    </source>
</reference>
<evidence type="ECO:0000313" key="3">
    <source>
        <dbReference type="Proteomes" id="UP000579605"/>
    </source>
</evidence>
<dbReference type="AlphaFoldDB" id="A0A852ZLA9"/>
<dbReference type="Proteomes" id="UP000579605">
    <property type="component" value="Unassembled WGS sequence"/>
</dbReference>
<organism evidence="2 3">
    <name type="scientific">Actinopolymorpha rutila</name>
    <dbReference type="NCBI Taxonomy" id="446787"/>
    <lineage>
        <taxon>Bacteria</taxon>
        <taxon>Bacillati</taxon>
        <taxon>Actinomycetota</taxon>
        <taxon>Actinomycetes</taxon>
        <taxon>Propionibacteriales</taxon>
        <taxon>Actinopolymorphaceae</taxon>
        <taxon>Actinopolymorpha</taxon>
    </lineage>
</organism>
<evidence type="ECO:0000256" key="1">
    <source>
        <dbReference type="SAM" id="MobiDB-lite"/>
    </source>
</evidence>
<dbReference type="EMBL" id="JACBZH010000001">
    <property type="protein sequence ID" value="NYH89186.1"/>
    <property type="molecule type" value="Genomic_DNA"/>
</dbReference>
<gene>
    <name evidence="2" type="ORF">F4554_001824</name>
</gene>
<keyword evidence="3" id="KW-1185">Reference proteome</keyword>
<feature type="region of interest" description="Disordered" evidence="1">
    <location>
        <begin position="21"/>
        <end position="52"/>
    </location>
</feature>
<comment type="caution">
    <text evidence="2">The sequence shown here is derived from an EMBL/GenBank/DDBJ whole genome shotgun (WGS) entry which is preliminary data.</text>
</comment>
<sequence length="128" mass="13752">MAASAARAWCKRALTAPSAELLQPATGDVQRDSTQPRPEAARVGKSPKAHQCHDDRFLARVPGKVGVVQHAFGKPARLVAVAKDERGERRLVTCPRTDDQHVVRSVRHILSGIVVGPVDCRTGLGHAP</sequence>
<evidence type="ECO:0000313" key="2">
    <source>
        <dbReference type="EMBL" id="NYH89186.1"/>
    </source>
</evidence>
<proteinExistence type="predicted"/>
<protein>
    <submittedName>
        <fullName evidence="2">Uncharacterized protein</fullName>
    </submittedName>
</protein>
<accession>A0A852ZLA9</accession>
<name>A0A852ZLA9_9ACTN</name>